<dbReference type="AlphaFoldDB" id="A0A072NQB6"/>
<dbReference type="InterPro" id="IPR036986">
    <property type="entry name" value="S4_RNA-bd_sf"/>
</dbReference>
<dbReference type="Proteomes" id="UP000027936">
    <property type="component" value="Unassembled WGS sequence"/>
</dbReference>
<feature type="domain" description="RNA-binding S4" evidence="2">
    <location>
        <begin position="62"/>
        <end position="124"/>
    </location>
</feature>
<dbReference type="GO" id="GO:0003723">
    <property type="term" value="F:RNA binding"/>
    <property type="evidence" value="ECO:0007669"/>
    <property type="project" value="UniProtKB-KW"/>
</dbReference>
<dbReference type="Gene3D" id="3.10.290.10">
    <property type="entry name" value="RNA-binding S4 domain"/>
    <property type="match status" value="1"/>
</dbReference>
<dbReference type="PATRIC" id="fig|1348973.3.peg.1370"/>
<dbReference type="PANTHER" id="PTHR11766">
    <property type="entry name" value="TYROSYL-TRNA SYNTHETASE"/>
    <property type="match status" value="1"/>
</dbReference>
<dbReference type="EMBL" id="JJRY01000003">
    <property type="protein sequence ID" value="KEF39626.1"/>
    <property type="molecule type" value="Genomic_DNA"/>
</dbReference>
<evidence type="ECO:0000259" key="2">
    <source>
        <dbReference type="SMART" id="SM00363"/>
    </source>
</evidence>
<dbReference type="Pfam" id="PF22421">
    <property type="entry name" value="SYY_C-terminal"/>
    <property type="match status" value="1"/>
</dbReference>
<dbReference type="InterPro" id="IPR054608">
    <property type="entry name" value="SYY-like_C"/>
</dbReference>
<evidence type="ECO:0000313" key="3">
    <source>
        <dbReference type="EMBL" id="KEF39626.1"/>
    </source>
</evidence>
<dbReference type="SMART" id="SM00363">
    <property type="entry name" value="S4"/>
    <property type="match status" value="1"/>
</dbReference>
<comment type="caution">
    <text evidence="3">The sequence shown here is derived from an EMBL/GenBank/DDBJ whole genome shotgun (WGS) entry which is preliminary data.</text>
</comment>
<evidence type="ECO:0000256" key="1">
    <source>
        <dbReference type="PROSITE-ProRule" id="PRU00182"/>
    </source>
</evidence>
<accession>A0A072NQB6</accession>
<organism evidence="3 4">
    <name type="scientific">Schinkia azotoformans MEV2011</name>
    <dbReference type="NCBI Taxonomy" id="1348973"/>
    <lineage>
        <taxon>Bacteria</taxon>
        <taxon>Bacillati</taxon>
        <taxon>Bacillota</taxon>
        <taxon>Bacilli</taxon>
        <taxon>Bacillales</taxon>
        <taxon>Bacillaceae</taxon>
        <taxon>Calidifontibacillus/Schinkia group</taxon>
        <taxon>Schinkia</taxon>
    </lineage>
</organism>
<dbReference type="PROSITE" id="PS50889">
    <property type="entry name" value="S4"/>
    <property type="match status" value="1"/>
</dbReference>
<dbReference type="GO" id="GO:0004831">
    <property type="term" value="F:tyrosine-tRNA ligase activity"/>
    <property type="evidence" value="ECO:0007669"/>
    <property type="project" value="InterPro"/>
</dbReference>
<name>A0A072NQB6_SCHAZ</name>
<proteinExistence type="predicted"/>
<dbReference type="CDD" id="cd00165">
    <property type="entry name" value="S4"/>
    <property type="match status" value="1"/>
</dbReference>
<keyword evidence="3" id="KW-0030">Aminoacyl-tRNA synthetase</keyword>
<keyword evidence="1" id="KW-0694">RNA-binding</keyword>
<dbReference type="GO" id="GO:0043039">
    <property type="term" value="P:tRNA aminoacylation"/>
    <property type="evidence" value="ECO:0007669"/>
    <property type="project" value="TreeGrafter"/>
</dbReference>
<keyword evidence="3" id="KW-0436">Ligase</keyword>
<dbReference type="GO" id="GO:0005829">
    <property type="term" value="C:cytosol"/>
    <property type="evidence" value="ECO:0007669"/>
    <property type="project" value="TreeGrafter"/>
</dbReference>
<dbReference type="SUPFAM" id="SSF55174">
    <property type="entry name" value="Alpha-L RNA-binding motif"/>
    <property type="match status" value="1"/>
</dbReference>
<dbReference type="InterPro" id="IPR024088">
    <property type="entry name" value="Tyr-tRNA-ligase_bac-type"/>
</dbReference>
<evidence type="ECO:0000313" key="4">
    <source>
        <dbReference type="Proteomes" id="UP000027936"/>
    </source>
</evidence>
<protein>
    <submittedName>
        <fullName evidence="3">Tyrosyl-tRNA synthetase</fullName>
    </submittedName>
</protein>
<gene>
    <name evidence="3" type="ORF">M670_01403</name>
</gene>
<dbReference type="PANTHER" id="PTHR11766:SF0">
    <property type="entry name" value="TYROSINE--TRNA LIGASE, MITOCHONDRIAL"/>
    <property type="match status" value="1"/>
</dbReference>
<dbReference type="InterPro" id="IPR002942">
    <property type="entry name" value="S4_RNA-bd"/>
</dbReference>
<dbReference type="Gene3D" id="1.10.240.10">
    <property type="entry name" value="Tyrosyl-Transfer RNA Synthetase"/>
    <property type="match status" value="1"/>
</dbReference>
<dbReference type="FunFam" id="3.10.290.10:FF:000012">
    <property type="entry name" value="Tyrosine--tRNA ligase"/>
    <property type="match status" value="1"/>
</dbReference>
<sequence>MKKVQRFTEEVTKLVHGEEALQQVIRISEALFSGDIQNLSAAEIKQGFKDVPSYECKQDEISLLDLLVESKISPSKRQAREDISNGAIYINGERTTELDRVVGTADRIEGQFTIIRRGKKKYYLIKY</sequence>
<reference evidence="3 4" key="1">
    <citation type="submission" date="2014-04" db="EMBL/GenBank/DDBJ databases">
        <title>Draft genome sequence of Bacillus azotoformans MEV2011, a (co-) denitrifying strain unable to grow in the presence of oxygen.</title>
        <authorList>
            <person name="Nielsen M."/>
            <person name="Schreiber L."/>
            <person name="Finster K."/>
            <person name="Schramm A."/>
        </authorList>
    </citation>
    <scope>NUCLEOTIDE SEQUENCE [LARGE SCALE GENOMIC DNA]</scope>
    <source>
        <strain evidence="3 4">MEV2011</strain>
    </source>
</reference>